<protein>
    <submittedName>
        <fullName evidence="1">Uncharacterized protein</fullName>
    </submittedName>
</protein>
<accession>A0A840B3A6</accession>
<dbReference type="AlphaFoldDB" id="A0A840B3A6"/>
<dbReference type="EMBL" id="JACIEA010000001">
    <property type="protein sequence ID" value="MBB3942715.1"/>
    <property type="molecule type" value="Genomic_DNA"/>
</dbReference>
<organism evidence="1 2">
    <name type="scientific">Sphingorhabdus rigui</name>
    <dbReference type="NCBI Taxonomy" id="1282858"/>
    <lineage>
        <taxon>Bacteria</taxon>
        <taxon>Pseudomonadati</taxon>
        <taxon>Pseudomonadota</taxon>
        <taxon>Alphaproteobacteria</taxon>
        <taxon>Sphingomonadales</taxon>
        <taxon>Sphingomonadaceae</taxon>
        <taxon>Sphingorhabdus</taxon>
    </lineage>
</organism>
<name>A0A840B3A6_9SPHN</name>
<comment type="caution">
    <text evidence="1">The sequence shown here is derived from an EMBL/GenBank/DDBJ whole genome shotgun (WGS) entry which is preliminary data.</text>
</comment>
<dbReference type="Proteomes" id="UP000581447">
    <property type="component" value="Unassembled WGS sequence"/>
</dbReference>
<gene>
    <name evidence="1" type="ORF">GGR91_000937</name>
</gene>
<evidence type="ECO:0000313" key="2">
    <source>
        <dbReference type="Proteomes" id="UP000581447"/>
    </source>
</evidence>
<evidence type="ECO:0000313" key="1">
    <source>
        <dbReference type="EMBL" id="MBB3942715.1"/>
    </source>
</evidence>
<proteinExistence type="predicted"/>
<reference evidence="1 2" key="1">
    <citation type="submission" date="2020-08" db="EMBL/GenBank/DDBJ databases">
        <title>Genomic Encyclopedia of Type Strains, Phase IV (KMG-IV): sequencing the most valuable type-strain genomes for metagenomic binning, comparative biology and taxonomic classification.</title>
        <authorList>
            <person name="Goeker M."/>
        </authorList>
    </citation>
    <scope>NUCLEOTIDE SEQUENCE [LARGE SCALE GENOMIC DNA]</scope>
    <source>
        <strain evidence="1 2">DSM 29050</strain>
    </source>
</reference>
<sequence>MITLGDFGRPTVTADSAQIDKLVLRTTGSIRWLSSSVLGGAPVSELVGWLVGRRSIFGRRMARHFRLVRSNRFDATRLTLADLPSGEEWCFGVDLQLHPPRASAPDVVGYTLIVTLNPTRQLAATDGRTPRIGAIDSLRSSQSGGGASWTASNVLPERIAMHPVADWHWVDAARDVADDTMAFVTEQLFGDGVGNTPERLWEVNTSPITISEIECFWEFRDAQPRQTVQQLCGAFTGGGAVSAANRYTVSYEGMSLSLRSRIRQSVEAVLYPKNDERVRLEVRYGQVSRAGLRLSELNLHDKFRVIADDAAARAGVVLRTVAPYFRASSQRASPIRYAELAGEIAYVVGGQPRRITDVMTELLLRGGITAGDGHLLSLNEAARLVRANVLARRRMSRSRHGRSFQLGYYFLPLCRTEPLASSTP</sequence>
<keyword evidence="2" id="KW-1185">Reference proteome</keyword>